<dbReference type="SUPFAM" id="SSF54523">
    <property type="entry name" value="Pili subunits"/>
    <property type="match status" value="1"/>
</dbReference>
<protein>
    <recommendedName>
        <fullName evidence="2">Type II secretion system protein GspG C-terminal domain-containing protein</fullName>
    </recommendedName>
</protein>
<dbReference type="InterPro" id="IPR013545">
    <property type="entry name" value="T2SS_protein-GspG_C"/>
</dbReference>
<evidence type="ECO:0000313" key="3">
    <source>
        <dbReference type="EMBL" id="CAE7446260.1"/>
    </source>
</evidence>
<dbReference type="InterPro" id="IPR045584">
    <property type="entry name" value="Pilin-like"/>
</dbReference>
<feature type="domain" description="Type II secretion system protein GspG C-terminal" evidence="2">
    <location>
        <begin position="125"/>
        <end position="159"/>
    </location>
</feature>
<feature type="transmembrane region" description="Helical" evidence="1">
    <location>
        <begin position="27"/>
        <end position="51"/>
    </location>
</feature>
<dbReference type="Pfam" id="PF08334">
    <property type="entry name" value="T2SSG"/>
    <property type="match status" value="1"/>
</dbReference>
<gene>
    <name evidence="3" type="ORF">SNEC2469_LOCUS12305</name>
</gene>
<dbReference type="EMBL" id="CAJNJA010019490">
    <property type="protein sequence ID" value="CAE7446260.1"/>
    <property type="molecule type" value="Genomic_DNA"/>
</dbReference>
<name>A0A812RP17_9DINO</name>
<keyword evidence="4" id="KW-1185">Reference proteome</keyword>
<reference evidence="3" key="1">
    <citation type="submission" date="2021-02" db="EMBL/GenBank/DDBJ databases">
        <authorList>
            <person name="Dougan E. K."/>
            <person name="Rhodes N."/>
            <person name="Thang M."/>
            <person name="Chan C."/>
        </authorList>
    </citation>
    <scope>NUCLEOTIDE SEQUENCE</scope>
</reference>
<dbReference type="Gene3D" id="3.30.700.10">
    <property type="entry name" value="Glycoprotein, Type 4 Pilin"/>
    <property type="match status" value="1"/>
</dbReference>
<keyword evidence="1" id="KW-0812">Transmembrane</keyword>
<evidence type="ECO:0000313" key="4">
    <source>
        <dbReference type="Proteomes" id="UP000601435"/>
    </source>
</evidence>
<organism evidence="3 4">
    <name type="scientific">Symbiodinium necroappetens</name>
    <dbReference type="NCBI Taxonomy" id="1628268"/>
    <lineage>
        <taxon>Eukaryota</taxon>
        <taxon>Sar</taxon>
        <taxon>Alveolata</taxon>
        <taxon>Dinophyceae</taxon>
        <taxon>Suessiales</taxon>
        <taxon>Symbiodiniaceae</taxon>
        <taxon>Symbiodinium</taxon>
    </lineage>
</organism>
<sequence length="192" mass="21012">MTQFDDQFSNGGYEGYGEPRQSNPLGVVGFVLSLLCITSPIGLLLSMIALLKAPRGFAIAGTIIGLLFTSVIGIVAFFAVVYGSFVVDSTKLTLDLERLRIEAREYVDQNQAVPASLDELGWDDTTDPWGHEYVFSMDSETNVWELRSVGPDGVADTGDDFAFDSTMEQSDVMELIKDWADANAKDVYGFNP</sequence>
<proteinExistence type="predicted"/>
<dbReference type="Proteomes" id="UP000601435">
    <property type="component" value="Unassembled WGS sequence"/>
</dbReference>
<accession>A0A812RP17</accession>
<feature type="transmembrane region" description="Helical" evidence="1">
    <location>
        <begin position="63"/>
        <end position="85"/>
    </location>
</feature>
<keyword evidence="1" id="KW-1133">Transmembrane helix</keyword>
<comment type="caution">
    <text evidence="3">The sequence shown here is derived from an EMBL/GenBank/DDBJ whole genome shotgun (WGS) entry which is preliminary data.</text>
</comment>
<evidence type="ECO:0000259" key="2">
    <source>
        <dbReference type="Pfam" id="PF08334"/>
    </source>
</evidence>
<evidence type="ECO:0000256" key="1">
    <source>
        <dbReference type="SAM" id="Phobius"/>
    </source>
</evidence>
<dbReference type="AlphaFoldDB" id="A0A812RP17"/>
<keyword evidence="1" id="KW-0472">Membrane</keyword>